<keyword evidence="2" id="KW-1185">Reference proteome</keyword>
<evidence type="ECO:0000313" key="2">
    <source>
        <dbReference type="Proteomes" id="UP000185812"/>
    </source>
</evidence>
<name>A0A1M6XX61_9BACT</name>
<evidence type="ECO:0000313" key="1">
    <source>
        <dbReference type="EMBL" id="SHL10557.1"/>
    </source>
</evidence>
<gene>
    <name evidence="1" type="ORF">SAMN04488087_2723</name>
</gene>
<reference evidence="2" key="1">
    <citation type="submission" date="2016-11" db="EMBL/GenBank/DDBJ databases">
        <authorList>
            <person name="Varghese N."/>
            <person name="Submissions S."/>
        </authorList>
    </citation>
    <scope>NUCLEOTIDE SEQUENCE [LARGE SCALE GENOMIC DNA]</scope>
    <source>
        <strain evidence="2">DSM 22212</strain>
    </source>
</reference>
<dbReference type="AlphaFoldDB" id="A0A1M6XX61"/>
<dbReference type="Proteomes" id="UP000185812">
    <property type="component" value="Unassembled WGS sequence"/>
</dbReference>
<proteinExistence type="predicted"/>
<organism evidence="1 2">
    <name type="scientific">Rhodothermus profundi</name>
    <dbReference type="NCBI Taxonomy" id="633813"/>
    <lineage>
        <taxon>Bacteria</taxon>
        <taxon>Pseudomonadati</taxon>
        <taxon>Rhodothermota</taxon>
        <taxon>Rhodothermia</taxon>
        <taxon>Rhodothermales</taxon>
        <taxon>Rhodothermaceae</taxon>
        <taxon>Rhodothermus</taxon>
    </lineage>
</organism>
<sequence>MSAHLFQRKVSRYASAVTRIQGAKQLCGALIVWLVLSGLPPRIWAQHSTLLQKTADQLQVAIDTASMALYLDPQLTALLALAEQLPGNLSHPFTLGVLYLARHDAQGNVLWPAENMPPGWYRIALHPQSDSTYAIVVEDVKGRQATFPATLAETLPPSLDDAAFQAGIVAYGDAIDFLARLNSRQQVRFRIPRSSVPQPAPETDPVESTTRQALLQVLHELQQLGTLDSTRVLITSSDNVVMASALAPDISPLSEAQLQDGLSFGVFIAARKHPQRTLGEAVRFEIQRIDSLRYVLQRIDALGKTIAVDTLAPRPWQRPPAQALHIALAVGRPPEVCLAVPEGALCFFWPLTAAIPQEIAAVPGDGSVVLTW</sequence>
<accession>A0A1M6XX61</accession>
<protein>
    <submittedName>
        <fullName evidence="1">Uncharacterized protein</fullName>
    </submittedName>
</protein>
<feature type="non-terminal residue" evidence="1">
    <location>
        <position position="372"/>
    </location>
</feature>
<dbReference type="EMBL" id="FRAU01000017">
    <property type="protein sequence ID" value="SHL10557.1"/>
    <property type="molecule type" value="Genomic_DNA"/>
</dbReference>